<keyword evidence="2" id="KW-1185">Reference proteome</keyword>
<dbReference type="Proteomes" id="UP000054560">
    <property type="component" value="Unassembled WGS sequence"/>
</dbReference>
<dbReference type="EMBL" id="KQ241619">
    <property type="protein sequence ID" value="KNC87193.1"/>
    <property type="molecule type" value="Genomic_DNA"/>
</dbReference>
<evidence type="ECO:0000313" key="2">
    <source>
        <dbReference type="Proteomes" id="UP000054560"/>
    </source>
</evidence>
<evidence type="ECO:0000313" key="1">
    <source>
        <dbReference type="EMBL" id="KNC87193.1"/>
    </source>
</evidence>
<name>A0A0L0GFY5_9EUKA</name>
<organism evidence="1 2">
    <name type="scientific">Sphaeroforma arctica JP610</name>
    <dbReference type="NCBI Taxonomy" id="667725"/>
    <lineage>
        <taxon>Eukaryota</taxon>
        <taxon>Ichthyosporea</taxon>
        <taxon>Ichthyophonida</taxon>
        <taxon>Sphaeroforma</taxon>
    </lineage>
</organism>
<dbReference type="AlphaFoldDB" id="A0A0L0GFY5"/>
<dbReference type="GeneID" id="25901174"/>
<protein>
    <submittedName>
        <fullName evidence="1">Uncharacterized protein</fullName>
    </submittedName>
</protein>
<accession>A0A0L0GFY5</accession>
<reference evidence="1 2" key="1">
    <citation type="submission" date="2011-02" db="EMBL/GenBank/DDBJ databases">
        <title>The Genome Sequence of Sphaeroforma arctica JP610.</title>
        <authorList>
            <consortium name="The Broad Institute Genome Sequencing Platform"/>
            <person name="Russ C."/>
            <person name="Cuomo C."/>
            <person name="Young S.K."/>
            <person name="Zeng Q."/>
            <person name="Gargeya S."/>
            <person name="Alvarado L."/>
            <person name="Berlin A."/>
            <person name="Chapman S.B."/>
            <person name="Chen Z."/>
            <person name="Freedman E."/>
            <person name="Gellesch M."/>
            <person name="Goldberg J."/>
            <person name="Griggs A."/>
            <person name="Gujja S."/>
            <person name="Heilman E."/>
            <person name="Heiman D."/>
            <person name="Howarth C."/>
            <person name="Mehta T."/>
            <person name="Neiman D."/>
            <person name="Pearson M."/>
            <person name="Roberts A."/>
            <person name="Saif S."/>
            <person name="Shea T."/>
            <person name="Shenoy N."/>
            <person name="Sisk P."/>
            <person name="Stolte C."/>
            <person name="Sykes S."/>
            <person name="White J."/>
            <person name="Yandava C."/>
            <person name="Burger G."/>
            <person name="Gray M.W."/>
            <person name="Holland P.W.H."/>
            <person name="King N."/>
            <person name="Lang F.B.F."/>
            <person name="Roger A.J."/>
            <person name="Ruiz-Trillo I."/>
            <person name="Haas B."/>
            <person name="Nusbaum C."/>
            <person name="Birren B."/>
        </authorList>
    </citation>
    <scope>NUCLEOTIDE SEQUENCE [LARGE SCALE GENOMIC DNA]</scope>
    <source>
        <strain evidence="1 2">JP610</strain>
    </source>
</reference>
<sequence length="191" mass="21396">MNNLSITTNSVPVKSAKSALRKAIHDNTARSRTVTIACKPPTLGLGMMMDPVSCVRLSAKTISDGERVKSEEVRRVNWGECNLISCTYGPEEYDRTCEVLPYFRWNAKQQRNLLQELKAELKDVYVHPSSPSAMSSTIMPYKEDIPILKEWSTRLASLFHRLTQPSPSVVDDPGDAPYDPNSTQHFVARGL</sequence>
<gene>
    <name evidence="1" type="ORF">SARC_00670</name>
</gene>
<dbReference type="RefSeq" id="XP_014161095.1">
    <property type="nucleotide sequence ID" value="XM_014305620.1"/>
</dbReference>
<proteinExistence type="predicted"/>